<evidence type="ECO:0000256" key="1">
    <source>
        <dbReference type="SAM" id="Coils"/>
    </source>
</evidence>
<dbReference type="Proteomes" id="UP000813462">
    <property type="component" value="Unassembled WGS sequence"/>
</dbReference>
<sequence>MLICVQEATLAHEPWCQKLSDEEDKKDMTLTNEKVCVKILDRLTEEIKKVREVIEQIFIEKGEGEQLTEKLQEFEERRTKTEDMLRRLKQSVAATARD</sequence>
<evidence type="ECO:0000313" key="3">
    <source>
        <dbReference type="Proteomes" id="UP000813462"/>
    </source>
</evidence>
<dbReference type="AlphaFoldDB" id="A0A978UKL1"/>
<organism evidence="2 3">
    <name type="scientific">Ziziphus jujuba var. spinosa</name>
    <dbReference type="NCBI Taxonomy" id="714518"/>
    <lineage>
        <taxon>Eukaryota</taxon>
        <taxon>Viridiplantae</taxon>
        <taxon>Streptophyta</taxon>
        <taxon>Embryophyta</taxon>
        <taxon>Tracheophyta</taxon>
        <taxon>Spermatophyta</taxon>
        <taxon>Magnoliopsida</taxon>
        <taxon>eudicotyledons</taxon>
        <taxon>Gunneridae</taxon>
        <taxon>Pentapetalae</taxon>
        <taxon>rosids</taxon>
        <taxon>fabids</taxon>
        <taxon>Rosales</taxon>
        <taxon>Rhamnaceae</taxon>
        <taxon>Paliureae</taxon>
        <taxon>Ziziphus</taxon>
    </lineage>
</organism>
<name>A0A978UKL1_ZIZJJ</name>
<dbReference type="EMBL" id="JAEACU010000010">
    <property type="protein sequence ID" value="KAH7515363.1"/>
    <property type="molecule type" value="Genomic_DNA"/>
</dbReference>
<comment type="caution">
    <text evidence="2">The sequence shown here is derived from an EMBL/GenBank/DDBJ whole genome shotgun (WGS) entry which is preliminary data.</text>
</comment>
<accession>A0A978UKL1</accession>
<feature type="coiled-coil region" evidence="1">
    <location>
        <begin position="40"/>
        <end position="91"/>
    </location>
</feature>
<keyword evidence="1" id="KW-0175">Coiled coil</keyword>
<gene>
    <name evidence="2" type="ORF">FEM48_Zijuj10G0018600</name>
</gene>
<reference evidence="2" key="1">
    <citation type="journal article" date="2021" name="Front. Plant Sci.">
        <title>Chromosome-Scale Genome Assembly for Chinese Sour Jujube and Insights Into Its Genome Evolution and Domestication Signature.</title>
        <authorList>
            <person name="Shen L.-Y."/>
            <person name="Luo H."/>
            <person name="Wang X.-L."/>
            <person name="Wang X.-M."/>
            <person name="Qiu X.-J."/>
            <person name="Liu H."/>
            <person name="Zhou S.-S."/>
            <person name="Jia K.-H."/>
            <person name="Nie S."/>
            <person name="Bao Y.-T."/>
            <person name="Zhang R.-G."/>
            <person name="Yun Q.-Z."/>
            <person name="Chai Y.-H."/>
            <person name="Lu J.-Y."/>
            <person name="Li Y."/>
            <person name="Zhao S.-W."/>
            <person name="Mao J.-F."/>
            <person name="Jia S.-G."/>
            <person name="Mao Y.-M."/>
        </authorList>
    </citation>
    <scope>NUCLEOTIDE SEQUENCE</scope>
    <source>
        <strain evidence="2">AT0</strain>
        <tissue evidence="2">Leaf</tissue>
    </source>
</reference>
<protein>
    <submittedName>
        <fullName evidence="2">Uncharacterized protein</fullName>
    </submittedName>
</protein>
<proteinExistence type="predicted"/>
<evidence type="ECO:0000313" key="2">
    <source>
        <dbReference type="EMBL" id="KAH7515363.1"/>
    </source>
</evidence>